<dbReference type="GO" id="GO:0007156">
    <property type="term" value="P:homophilic cell adhesion via plasma membrane adhesion molecules"/>
    <property type="evidence" value="ECO:0007669"/>
    <property type="project" value="InterPro"/>
</dbReference>
<dbReference type="PRINTS" id="PR00205">
    <property type="entry name" value="CADHERIN"/>
</dbReference>
<keyword evidence="4 7" id="KW-0106">Calcium</keyword>
<accession>A0AAW1UMD2</accession>
<dbReference type="PANTHER" id="PTHR24026">
    <property type="entry name" value="FAT ATYPICAL CADHERIN-RELATED"/>
    <property type="match status" value="1"/>
</dbReference>
<dbReference type="Proteomes" id="UP001431783">
    <property type="component" value="Unassembled WGS sequence"/>
</dbReference>
<evidence type="ECO:0000256" key="7">
    <source>
        <dbReference type="PROSITE-ProRule" id="PRU00043"/>
    </source>
</evidence>
<feature type="signal peptide" evidence="8">
    <location>
        <begin position="1"/>
        <end position="19"/>
    </location>
</feature>
<dbReference type="GO" id="GO:0005886">
    <property type="term" value="C:plasma membrane"/>
    <property type="evidence" value="ECO:0007669"/>
    <property type="project" value="InterPro"/>
</dbReference>
<comment type="subcellular location">
    <subcellularLocation>
        <location evidence="1">Membrane</location>
    </subcellularLocation>
</comment>
<dbReference type="InterPro" id="IPR020894">
    <property type="entry name" value="Cadherin_CS"/>
</dbReference>
<sequence>MIWQTITILVIAVWHCCSGCQFHPPGEYLRFVRVPENLKIGEEILRIQVFPRNRLFLQPIDKIEDVQYFTYKDINRTTISLRLARSLEDLVDSEHPRNVLKFKVSCDFNDAEDIITSSLSVTVYVEDVNDHAPVFVGTPYRVTVDELTPVGLTLFRNVRAIDRDKPNTPNSDIQYALVAGNQDGKFALDNSHQAYLILKKPLDFDAGDREYFLTVSASDRGVPQKHANATIRVLVIDNDDLSPKFTKGVYRTKIPEFYPILGRRIHKRIEFDPPIFAFDQDLAIDAPIRYDIIAGNERHLFSQDHVNGSIFLEREIDLDSERALPGNTFVLQIQASQVDNPLKFGVARVEIEIVDLNDNLPEFEVDFYNISIVENLPNGFSVLQITAVDQDQGDNAEFTYQLEDKSGAFTLDSRSGWLTVRDQAVLDRENDHLSS</sequence>
<protein>
    <recommendedName>
        <fullName evidence="9">Cadherin domain-containing protein</fullName>
    </recommendedName>
</protein>
<dbReference type="PANTHER" id="PTHR24026:SF129">
    <property type="entry name" value="CADHERIN-89D"/>
    <property type="match status" value="1"/>
</dbReference>
<dbReference type="PROSITE" id="PS00232">
    <property type="entry name" value="CADHERIN_1"/>
    <property type="match status" value="2"/>
</dbReference>
<dbReference type="AlphaFoldDB" id="A0AAW1UMD2"/>
<dbReference type="EMBL" id="JARQZJ010000067">
    <property type="protein sequence ID" value="KAK9881180.1"/>
    <property type="molecule type" value="Genomic_DNA"/>
</dbReference>
<keyword evidence="11" id="KW-1185">Reference proteome</keyword>
<comment type="caution">
    <text evidence="10">The sequence shown here is derived from an EMBL/GenBank/DDBJ whole genome shotgun (WGS) entry which is preliminary data.</text>
</comment>
<evidence type="ECO:0000256" key="5">
    <source>
        <dbReference type="ARBA" id="ARBA00022989"/>
    </source>
</evidence>
<feature type="domain" description="Cadherin" evidence="9">
    <location>
        <begin position="364"/>
        <end position="429"/>
    </location>
</feature>
<keyword evidence="8" id="KW-0732">Signal</keyword>
<dbReference type="Gene3D" id="2.60.40.60">
    <property type="entry name" value="Cadherins"/>
    <property type="match status" value="4"/>
</dbReference>
<evidence type="ECO:0000256" key="2">
    <source>
        <dbReference type="ARBA" id="ARBA00022692"/>
    </source>
</evidence>
<keyword evidence="6" id="KW-0472">Membrane</keyword>
<name>A0AAW1UMD2_9CUCU</name>
<dbReference type="Pfam" id="PF00028">
    <property type="entry name" value="Cadherin"/>
    <property type="match status" value="2"/>
</dbReference>
<dbReference type="InterPro" id="IPR015919">
    <property type="entry name" value="Cadherin-like_sf"/>
</dbReference>
<keyword evidence="5" id="KW-1133">Transmembrane helix</keyword>
<feature type="domain" description="Cadherin" evidence="9">
    <location>
        <begin position="136"/>
        <end position="245"/>
    </location>
</feature>
<gene>
    <name evidence="10" type="ORF">WA026_014528</name>
</gene>
<evidence type="ECO:0000256" key="4">
    <source>
        <dbReference type="ARBA" id="ARBA00022837"/>
    </source>
</evidence>
<keyword evidence="3" id="KW-0677">Repeat</keyword>
<keyword evidence="2" id="KW-0812">Transmembrane</keyword>
<evidence type="ECO:0000256" key="3">
    <source>
        <dbReference type="ARBA" id="ARBA00022737"/>
    </source>
</evidence>
<dbReference type="SMART" id="SM00112">
    <property type="entry name" value="CA"/>
    <property type="match status" value="2"/>
</dbReference>
<dbReference type="CDD" id="cd11304">
    <property type="entry name" value="Cadherin_repeat"/>
    <property type="match status" value="4"/>
</dbReference>
<reference evidence="10 11" key="1">
    <citation type="submission" date="2023-03" db="EMBL/GenBank/DDBJ databases">
        <title>Genome insight into feeding habits of ladybird beetles.</title>
        <authorList>
            <person name="Li H.-S."/>
            <person name="Huang Y.-H."/>
            <person name="Pang H."/>
        </authorList>
    </citation>
    <scope>NUCLEOTIDE SEQUENCE [LARGE SCALE GENOMIC DNA]</scope>
    <source>
        <strain evidence="10">SYSU_2023b</strain>
        <tissue evidence="10">Whole body</tissue>
    </source>
</reference>
<evidence type="ECO:0000256" key="6">
    <source>
        <dbReference type="ARBA" id="ARBA00023136"/>
    </source>
</evidence>
<dbReference type="PROSITE" id="PS50268">
    <property type="entry name" value="CADHERIN_2"/>
    <property type="match status" value="4"/>
</dbReference>
<evidence type="ECO:0000313" key="11">
    <source>
        <dbReference type="Proteomes" id="UP001431783"/>
    </source>
</evidence>
<organism evidence="10 11">
    <name type="scientific">Henosepilachna vigintioctopunctata</name>
    <dbReference type="NCBI Taxonomy" id="420089"/>
    <lineage>
        <taxon>Eukaryota</taxon>
        <taxon>Metazoa</taxon>
        <taxon>Ecdysozoa</taxon>
        <taxon>Arthropoda</taxon>
        <taxon>Hexapoda</taxon>
        <taxon>Insecta</taxon>
        <taxon>Pterygota</taxon>
        <taxon>Neoptera</taxon>
        <taxon>Endopterygota</taxon>
        <taxon>Coleoptera</taxon>
        <taxon>Polyphaga</taxon>
        <taxon>Cucujiformia</taxon>
        <taxon>Coccinelloidea</taxon>
        <taxon>Coccinellidae</taxon>
        <taxon>Epilachninae</taxon>
        <taxon>Epilachnini</taxon>
        <taxon>Henosepilachna</taxon>
    </lineage>
</organism>
<evidence type="ECO:0000256" key="8">
    <source>
        <dbReference type="SAM" id="SignalP"/>
    </source>
</evidence>
<proteinExistence type="predicted"/>
<feature type="domain" description="Cadherin" evidence="9">
    <location>
        <begin position="26"/>
        <end position="135"/>
    </location>
</feature>
<feature type="domain" description="Cadherin" evidence="9">
    <location>
        <begin position="275"/>
        <end position="363"/>
    </location>
</feature>
<evidence type="ECO:0000256" key="1">
    <source>
        <dbReference type="ARBA" id="ARBA00004370"/>
    </source>
</evidence>
<dbReference type="SUPFAM" id="SSF49313">
    <property type="entry name" value="Cadherin-like"/>
    <property type="match status" value="3"/>
</dbReference>
<evidence type="ECO:0000259" key="9">
    <source>
        <dbReference type="PROSITE" id="PS50268"/>
    </source>
</evidence>
<feature type="chain" id="PRO_5043587302" description="Cadherin domain-containing protein" evidence="8">
    <location>
        <begin position="20"/>
        <end position="435"/>
    </location>
</feature>
<evidence type="ECO:0000313" key="10">
    <source>
        <dbReference type="EMBL" id="KAK9881180.1"/>
    </source>
</evidence>
<dbReference type="InterPro" id="IPR002126">
    <property type="entry name" value="Cadherin-like_dom"/>
</dbReference>
<dbReference type="GO" id="GO:0005509">
    <property type="term" value="F:calcium ion binding"/>
    <property type="evidence" value="ECO:0007669"/>
    <property type="project" value="UniProtKB-UniRule"/>
</dbReference>